<gene>
    <name evidence="2" type="ORF">E2562_022214</name>
</gene>
<evidence type="ECO:0000256" key="1">
    <source>
        <dbReference type="SAM" id="SignalP"/>
    </source>
</evidence>
<keyword evidence="1" id="KW-0732">Signal</keyword>
<name>A0A6G1DLW5_9ORYZ</name>
<accession>A0A6G1DLW5</accession>
<proteinExistence type="predicted"/>
<keyword evidence="3" id="KW-1185">Reference proteome</keyword>
<dbReference type="AlphaFoldDB" id="A0A6G1DLW5"/>
<comment type="caution">
    <text evidence="2">The sequence shown here is derived from an EMBL/GenBank/DDBJ whole genome shotgun (WGS) entry which is preliminary data.</text>
</comment>
<evidence type="ECO:0000313" key="2">
    <source>
        <dbReference type="EMBL" id="KAF0913429.1"/>
    </source>
</evidence>
<dbReference type="EMBL" id="SPHZ02000006">
    <property type="protein sequence ID" value="KAF0913429.1"/>
    <property type="molecule type" value="Genomic_DNA"/>
</dbReference>
<sequence length="208" mass="21303">MPLSAASIHRASYHVLLLLAATAAAAVSTTGGDGDTAAGNATATTTGGGSTEMYICYLCTGRNPMMIRRCPIYWDFCHLVCYDAPSTTAVAAVPVAPAAPARPVGGGVPREIIDEECYVMKLYENGSYVIVITLGCSQTARCLLSCGGGDLAADGEEALAALGAVSPPVTAPYAHAMLPMPMPRVAGFQRCGAQMMTTPTPRAITGGV</sequence>
<dbReference type="Proteomes" id="UP000479710">
    <property type="component" value="Unassembled WGS sequence"/>
</dbReference>
<dbReference type="OrthoDB" id="684620at2759"/>
<feature type="chain" id="PRO_5026288781" evidence="1">
    <location>
        <begin position="27"/>
        <end position="208"/>
    </location>
</feature>
<organism evidence="2 3">
    <name type="scientific">Oryza meyeriana var. granulata</name>
    <dbReference type="NCBI Taxonomy" id="110450"/>
    <lineage>
        <taxon>Eukaryota</taxon>
        <taxon>Viridiplantae</taxon>
        <taxon>Streptophyta</taxon>
        <taxon>Embryophyta</taxon>
        <taxon>Tracheophyta</taxon>
        <taxon>Spermatophyta</taxon>
        <taxon>Magnoliopsida</taxon>
        <taxon>Liliopsida</taxon>
        <taxon>Poales</taxon>
        <taxon>Poaceae</taxon>
        <taxon>BOP clade</taxon>
        <taxon>Oryzoideae</taxon>
        <taxon>Oryzeae</taxon>
        <taxon>Oryzinae</taxon>
        <taxon>Oryza</taxon>
        <taxon>Oryza meyeriana</taxon>
    </lineage>
</organism>
<protein>
    <submittedName>
        <fullName evidence="2">Uncharacterized protein</fullName>
    </submittedName>
</protein>
<feature type="signal peptide" evidence="1">
    <location>
        <begin position="1"/>
        <end position="26"/>
    </location>
</feature>
<evidence type="ECO:0000313" key="3">
    <source>
        <dbReference type="Proteomes" id="UP000479710"/>
    </source>
</evidence>
<reference evidence="2 3" key="1">
    <citation type="submission" date="2019-11" db="EMBL/GenBank/DDBJ databases">
        <title>Whole genome sequence of Oryza granulata.</title>
        <authorList>
            <person name="Li W."/>
        </authorList>
    </citation>
    <scope>NUCLEOTIDE SEQUENCE [LARGE SCALE GENOMIC DNA]</scope>
    <source>
        <strain evidence="3">cv. Menghai</strain>
        <tissue evidence="2">Leaf</tissue>
    </source>
</reference>